<dbReference type="GO" id="GO:0000479">
    <property type="term" value="P:endonucleolytic cleavage of tricistronic rRNA transcript (SSU-rRNA, 5.8S rRNA, LSU-rRNA)"/>
    <property type="evidence" value="ECO:0007669"/>
    <property type="project" value="TreeGrafter"/>
</dbReference>
<dbReference type="InterPro" id="IPR013791">
    <property type="entry name" value="RNA3'-term_phos_cycl_insert"/>
</dbReference>
<protein>
    <recommendedName>
        <fullName evidence="5">RNA 3'-terminal phosphate cyclase-like protein</fullName>
    </recommendedName>
</protein>
<accession>A0A9W8DPL9</accession>
<evidence type="ECO:0008006" key="5">
    <source>
        <dbReference type="Google" id="ProtNLM"/>
    </source>
</evidence>
<dbReference type="Proteomes" id="UP001150538">
    <property type="component" value="Unassembled WGS sequence"/>
</dbReference>
<dbReference type="AlphaFoldDB" id="A0A9W8DPL9"/>
<proteinExistence type="predicted"/>
<comment type="caution">
    <text evidence="3">The sequence shown here is derived from an EMBL/GenBank/DDBJ whole genome shotgun (WGS) entry which is preliminary data.</text>
</comment>
<dbReference type="InterPro" id="IPR000228">
    <property type="entry name" value="RNA3'_term_phos_cyc"/>
</dbReference>
<feature type="domain" description="RNA 3'-terminal phosphate cyclase" evidence="1">
    <location>
        <begin position="1"/>
        <end position="166"/>
    </location>
</feature>
<dbReference type="OrthoDB" id="1911237at2759"/>
<dbReference type="InterPro" id="IPR037136">
    <property type="entry name" value="RNA3'_phos_cyclase_dom_sf"/>
</dbReference>
<dbReference type="GO" id="GO:0004521">
    <property type="term" value="F:RNA endonuclease activity"/>
    <property type="evidence" value="ECO:0007669"/>
    <property type="project" value="TreeGrafter"/>
</dbReference>
<dbReference type="GO" id="GO:0005730">
    <property type="term" value="C:nucleolus"/>
    <property type="evidence" value="ECO:0007669"/>
    <property type="project" value="TreeGrafter"/>
</dbReference>
<dbReference type="PANTHER" id="PTHR11096:SF1">
    <property type="entry name" value="RNA 3'-TERMINAL PHOSPHATE CYCLASE-LIKE PROTEIN"/>
    <property type="match status" value="1"/>
</dbReference>
<evidence type="ECO:0000259" key="2">
    <source>
        <dbReference type="Pfam" id="PF05189"/>
    </source>
</evidence>
<dbReference type="InterPro" id="IPR020719">
    <property type="entry name" value="RNA3'_term_phos_cycl-like_CS"/>
</dbReference>
<reference evidence="3" key="1">
    <citation type="submission" date="2022-07" db="EMBL/GenBank/DDBJ databases">
        <title>Phylogenomic reconstructions and comparative analyses of Kickxellomycotina fungi.</title>
        <authorList>
            <person name="Reynolds N.K."/>
            <person name="Stajich J.E."/>
            <person name="Barry K."/>
            <person name="Grigoriev I.V."/>
            <person name="Crous P."/>
            <person name="Smith M.E."/>
        </authorList>
    </citation>
    <scope>NUCLEOTIDE SEQUENCE</scope>
    <source>
        <strain evidence="3">NBRC 100468</strain>
    </source>
</reference>
<dbReference type="InterPro" id="IPR023797">
    <property type="entry name" value="RNA3'_phos_cyclase_dom"/>
</dbReference>
<gene>
    <name evidence="3" type="ORF">H4219_005681</name>
</gene>
<dbReference type="PROSITE" id="PS01287">
    <property type="entry name" value="RTC"/>
    <property type="match status" value="1"/>
</dbReference>
<organism evidence="3 4">
    <name type="scientific">Mycoemilia scoparia</name>
    <dbReference type="NCBI Taxonomy" id="417184"/>
    <lineage>
        <taxon>Eukaryota</taxon>
        <taxon>Fungi</taxon>
        <taxon>Fungi incertae sedis</taxon>
        <taxon>Zoopagomycota</taxon>
        <taxon>Kickxellomycotina</taxon>
        <taxon>Kickxellomycetes</taxon>
        <taxon>Kickxellales</taxon>
        <taxon>Kickxellaceae</taxon>
        <taxon>Mycoemilia</taxon>
    </lineage>
</organism>
<sequence>MDISVDTIRTVTLSNFKHFGLDTDVELRITKRGSPPLGGGEVRFICPTVRVVKPIQFVDQGRIKRIRGIAIVESARAESTTGVLMSAELMGEKGESPEDIGARCAKQLLGEVEKGGCFDSMHQWMAFLFMVLSTEDVSKTRIGRLTQFSIQFLRDLQEFFNVTFKIKPDDETNTLLMTCVGVGYLNVNKKLI</sequence>
<dbReference type="Gene3D" id="3.65.10.20">
    <property type="entry name" value="RNA 3'-terminal phosphate cyclase domain"/>
    <property type="match status" value="2"/>
</dbReference>
<name>A0A9W8DPL9_9FUNG</name>
<evidence type="ECO:0000313" key="4">
    <source>
        <dbReference type="Proteomes" id="UP001150538"/>
    </source>
</evidence>
<dbReference type="EMBL" id="JANBPU010000365">
    <property type="protein sequence ID" value="KAJ1912231.1"/>
    <property type="molecule type" value="Genomic_DNA"/>
</dbReference>
<dbReference type="SUPFAM" id="SSF55205">
    <property type="entry name" value="EPT/RTPC-like"/>
    <property type="match status" value="1"/>
</dbReference>
<feature type="domain" description="RNA 3'-terminal phosphate cyclase insert" evidence="2">
    <location>
        <begin position="76"/>
        <end position="112"/>
    </location>
</feature>
<evidence type="ECO:0000259" key="1">
    <source>
        <dbReference type="Pfam" id="PF01137"/>
    </source>
</evidence>
<evidence type="ECO:0000313" key="3">
    <source>
        <dbReference type="EMBL" id="KAJ1912231.1"/>
    </source>
</evidence>
<dbReference type="InterPro" id="IPR013792">
    <property type="entry name" value="RNA3'P_cycl/enolpyr_Trfase_a/b"/>
</dbReference>
<keyword evidence="4" id="KW-1185">Reference proteome</keyword>
<dbReference type="PANTHER" id="PTHR11096">
    <property type="entry name" value="RNA 3' TERMINAL PHOSPHATE CYCLASE"/>
    <property type="match status" value="1"/>
</dbReference>
<dbReference type="Pfam" id="PF05189">
    <property type="entry name" value="RTC_insert"/>
    <property type="match status" value="1"/>
</dbReference>
<dbReference type="Pfam" id="PF01137">
    <property type="entry name" value="RTC"/>
    <property type="match status" value="1"/>
</dbReference>